<dbReference type="RefSeq" id="WP_203004641.1">
    <property type="nucleotide sequence ID" value="NZ_JADWYU010000384.1"/>
</dbReference>
<dbReference type="SUPFAM" id="SSF52833">
    <property type="entry name" value="Thioredoxin-like"/>
    <property type="match status" value="1"/>
</dbReference>
<protein>
    <submittedName>
        <fullName evidence="2">DsbA family oxidoreductase</fullName>
    </submittedName>
</protein>
<keyword evidence="3" id="KW-1185">Reference proteome</keyword>
<comment type="caution">
    <text evidence="2">The sequence shown here is derived from an EMBL/GenBank/DDBJ whole genome shotgun (WGS) entry which is preliminary data.</text>
</comment>
<reference evidence="2" key="1">
    <citation type="submission" date="2020-12" db="EMBL/GenBank/DDBJ databases">
        <title>Genomic characterization of non-nitrogen-fixing Frankia strains.</title>
        <authorList>
            <person name="Carlos-Shanley C."/>
            <person name="Guerra T."/>
            <person name="Hahn D."/>
        </authorList>
    </citation>
    <scope>NUCLEOTIDE SEQUENCE</scope>
    <source>
        <strain evidence="2">CN6</strain>
    </source>
</reference>
<dbReference type="Proteomes" id="UP000604475">
    <property type="component" value="Unassembled WGS sequence"/>
</dbReference>
<dbReference type="PANTHER" id="PTHR13887">
    <property type="entry name" value="GLUTATHIONE S-TRANSFERASE KAPPA"/>
    <property type="match status" value="1"/>
</dbReference>
<evidence type="ECO:0000259" key="1">
    <source>
        <dbReference type="Pfam" id="PF01323"/>
    </source>
</evidence>
<accession>A0A937UR10</accession>
<dbReference type="Pfam" id="PF01323">
    <property type="entry name" value="DSBA"/>
    <property type="match status" value="1"/>
</dbReference>
<dbReference type="PANTHER" id="PTHR13887:SF41">
    <property type="entry name" value="THIOREDOXIN SUPERFAMILY PROTEIN"/>
    <property type="match status" value="1"/>
</dbReference>
<evidence type="ECO:0000313" key="3">
    <source>
        <dbReference type="Proteomes" id="UP000604475"/>
    </source>
</evidence>
<sequence length="233" mass="24788">MEASRLTAPAAQRSEPLGIDIWSDFACGHCYVGRHRVSTALAGLADPSAARVRWRGFELDPRPTAQRGGGDLYDYLTRFNGSREAGRAAVGRIAVTAASEGLPFRPDIVRPGNTNDAHRLVHLAAFHGLQDRLVERLYRAYWAEGQPIADPSALASLGEEVGLPAERVRAVLAGGEFAGEVAADERLAVALGVGGVPTLLVDGRWLISGTESAGTIRFALEHVIASATREGAR</sequence>
<dbReference type="InterPro" id="IPR036249">
    <property type="entry name" value="Thioredoxin-like_sf"/>
</dbReference>
<feature type="domain" description="DSBA-like thioredoxin" evidence="1">
    <location>
        <begin position="19"/>
        <end position="217"/>
    </location>
</feature>
<dbReference type="GO" id="GO:0016491">
    <property type="term" value="F:oxidoreductase activity"/>
    <property type="evidence" value="ECO:0007669"/>
    <property type="project" value="InterPro"/>
</dbReference>
<dbReference type="EMBL" id="JAEACQ010000195">
    <property type="protein sequence ID" value="MBL7628785.1"/>
    <property type="molecule type" value="Genomic_DNA"/>
</dbReference>
<evidence type="ECO:0000313" key="2">
    <source>
        <dbReference type="EMBL" id="MBL7628785.1"/>
    </source>
</evidence>
<organism evidence="2 3">
    <name type="scientific">Frankia nepalensis</name>
    <dbReference type="NCBI Taxonomy" id="1836974"/>
    <lineage>
        <taxon>Bacteria</taxon>
        <taxon>Bacillati</taxon>
        <taxon>Actinomycetota</taxon>
        <taxon>Actinomycetes</taxon>
        <taxon>Frankiales</taxon>
        <taxon>Frankiaceae</taxon>
        <taxon>Frankia</taxon>
    </lineage>
</organism>
<gene>
    <name evidence="2" type="ORF">I7412_16810</name>
</gene>
<name>A0A937UR10_9ACTN</name>
<dbReference type="AlphaFoldDB" id="A0A937UR10"/>
<dbReference type="Gene3D" id="3.40.30.10">
    <property type="entry name" value="Glutaredoxin"/>
    <property type="match status" value="1"/>
</dbReference>
<dbReference type="InterPro" id="IPR001853">
    <property type="entry name" value="DSBA-like_thioredoxin_dom"/>
</dbReference>
<proteinExistence type="predicted"/>
<dbReference type="CDD" id="cd03024">
    <property type="entry name" value="DsbA_FrnE"/>
    <property type="match status" value="1"/>
</dbReference>